<feature type="region of interest" description="Disordered" evidence="1">
    <location>
        <begin position="1"/>
        <end position="70"/>
    </location>
</feature>
<gene>
    <name evidence="2" type="ORF">PCOR1329_LOCUS57660</name>
</gene>
<evidence type="ECO:0000313" key="3">
    <source>
        <dbReference type="Proteomes" id="UP001189429"/>
    </source>
</evidence>
<evidence type="ECO:0000313" key="2">
    <source>
        <dbReference type="EMBL" id="CAK0872092.1"/>
    </source>
</evidence>
<accession>A0ABN9VIC8</accession>
<reference evidence="2" key="1">
    <citation type="submission" date="2023-10" db="EMBL/GenBank/DDBJ databases">
        <authorList>
            <person name="Chen Y."/>
            <person name="Shah S."/>
            <person name="Dougan E. K."/>
            <person name="Thang M."/>
            <person name="Chan C."/>
        </authorList>
    </citation>
    <scope>NUCLEOTIDE SEQUENCE [LARGE SCALE GENOMIC DNA]</scope>
</reference>
<proteinExistence type="predicted"/>
<feature type="compositionally biased region" description="Basic and acidic residues" evidence="1">
    <location>
        <begin position="113"/>
        <end position="126"/>
    </location>
</feature>
<feature type="non-terminal residue" evidence="2">
    <location>
        <position position="1"/>
    </location>
</feature>
<feature type="region of interest" description="Disordered" evidence="1">
    <location>
        <begin position="271"/>
        <end position="309"/>
    </location>
</feature>
<dbReference type="EMBL" id="CAUYUJ010017132">
    <property type="protein sequence ID" value="CAK0872092.1"/>
    <property type="molecule type" value="Genomic_DNA"/>
</dbReference>
<feature type="compositionally biased region" description="Low complexity" evidence="1">
    <location>
        <begin position="131"/>
        <end position="144"/>
    </location>
</feature>
<comment type="caution">
    <text evidence="2">The sequence shown here is derived from an EMBL/GenBank/DDBJ whole genome shotgun (WGS) entry which is preliminary data.</text>
</comment>
<name>A0ABN9VIC8_9DINO</name>
<organism evidence="2 3">
    <name type="scientific">Prorocentrum cordatum</name>
    <dbReference type="NCBI Taxonomy" id="2364126"/>
    <lineage>
        <taxon>Eukaryota</taxon>
        <taxon>Sar</taxon>
        <taxon>Alveolata</taxon>
        <taxon>Dinophyceae</taxon>
        <taxon>Prorocentrales</taxon>
        <taxon>Prorocentraceae</taxon>
        <taxon>Prorocentrum</taxon>
    </lineage>
</organism>
<feature type="region of interest" description="Disordered" evidence="1">
    <location>
        <begin position="95"/>
        <end position="149"/>
    </location>
</feature>
<dbReference type="Proteomes" id="UP001189429">
    <property type="component" value="Unassembled WGS sequence"/>
</dbReference>
<protein>
    <submittedName>
        <fullName evidence="2">Uncharacterized protein</fullName>
    </submittedName>
</protein>
<evidence type="ECO:0000256" key="1">
    <source>
        <dbReference type="SAM" id="MobiDB-lite"/>
    </source>
</evidence>
<sequence length="309" mass="33081">VRGGLGQGDAFRQGKLREGQGRQGEVCPRAGGSRGPGGPPRRLRRHPGGDRARRPPCRLQPGLRGEGLRLHVGRGPLRGAAHHRRREGAHGAVLRRLQPGGLAAPGPSGQGPPRDRPAARAQDRALHGHRPLGPAAAARGRAGALDGGPRRWLAHRGVLHQQRELGEGRRGDAAARPRRLHSDLRWRLRGEQEARPRDLPFGLAGAGPGAHEVRGAGGHQHRCAGGEGCWHERDRHQELLLQGRRLFRRRHRRRQCSGGRLRAEGELAAAAGHVRLSRAPRSFPGPRGVPEASGNPAGGAPSSCSKMGP</sequence>
<keyword evidence="3" id="KW-1185">Reference proteome</keyword>